<name>A0ACB0JBE7_TRIPR</name>
<reference evidence="1" key="1">
    <citation type="submission" date="2023-10" db="EMBL/GenBank/DDBJ databases">
        <authorList>
            <person name="Rodriguez Cubillos JULIANA M."/>
            <person name="De Vega J."/>
        </authorList>
    </citation>
    <scope>NUCLEOTIDE SEQUENCE</scope>
</reference>
<keyword evidence="2" id="KW-1185">Reference proteome</keyword>
<organism evidence="1 2">
    <name type="scientific">Trifolium pratense</name>
    <name type="common">Red clover</name>
    <dbReference type="NCBI Taxonomy" id="57577"/>
    <lineage>
        <taxon>Eukaryota</taxon>
        <taxon>Viridiplantae</taxon>
        <taxon>Streptophyta</taxon>
        <taxon>Embryophyta</taxon>
        <taxon>Tracheophyta</taxon>
        <taxon>Spermatophyta</taxon>
        <taxon>Magnoliopsida</taxon>
        <taxon>eudicotyledons</taxon>
        <taxon>Gunneridae</taxon>
        <taxon>Pentapetalae</taxon>
        <taxon>rosids</taxon>
        <taxon>fabids</taxon>
        <taxon>Fabales</taxon>
        <taxon>Fabaceae</taxon>
        <taxon>Papilionoideae</taxon>
        <taxon>50 kb inversion clade</taxon>
        <taxon>NPAAA clade</taxon>
        <taxon>Hologalegina</taxon>
        <taxon>IRL clade</taxon>
        <taxon>Trifolieae</taxon>
        <taxon>Trifolium</taxon>
    </lineage>
</organism>
<sequence>MPTITPLSTKDSCGNTNYSSNQGIDTIHKTTISNGVLNTQLKSCTGKRKANRIPLSPLNTDNSNDDATNASFKSNMYEDAEKIAISA</sequence>
<dbReference type="EMBL" id="CASHSV030000024">
    <property type="protein sequence ID" value="CAJ2641445.1"/>
    <property type="molecule type" value="Genomic_DNA"/>
</dbReference>
<dbReference type="Proteomes" id="UP001177021">
    <property type="component" value="Unassembled WGS sequence"/>
</dbReference>
<protein>
    <submittedName>
        <fullName evidence="1">Uncharacterized protein</fullName>
    </submittedName>
</protein>
<evidence type="ECO:0000313" key="2">
    <source>
        <dbReference type="Proteomes" id="UP001177021"/>
    </source>
</evidence>
<accession>A0ACB0JBE7</accession>
<proteinExistence type="predicted"/>
<gene>
    <name evidence="1" type="ORF">MILVUS5_LOCUS11097</name>
</gene>
<comment type="caution">
    <text evidence="1">The sequence shown here is derived from an EMBL/GenBank/DDBJ whole genome shotgun (WGS) entry which is preliminary data.</text>
</comment>
<evidence type="ECO:0000313" key="1">
    <source>
        <dbReference type="EMBL" id="CAJ2641445.1"/>
    </source>
</evidence>